<gene>
    <name evidence="2" type="ORF">DWZ50_18540</name>
    <name evidence="1" type="ORF">PNW85_17185</name>
</gene>
<dbReference type="RefSeq" id="WP_118445374.1">
    <property type="nucleotide sequence ID" value="NZ_JAQMLA010000080.1"/>
</dbReference>
<reference evidence="2 3" key="1">
    <citation type="submission" date="2018-08" db="EMBL/GenBank/DDBJ databases">
        <title>A genome reference for cultivated species of the human gut microbiota.</title>
        <authorList>
            <person name="Zou Y."/>
            <person name="Xue W."/>
            <person name="Luo G."/>
        </authorList>
    </citation>
    <scope>NUCLEOTIDE SEQUENCE [LARGE SCALE GENOMIC DNA]</scope>
    <source>
        <strain evidence="2 3">AF33-12</strain>
    </source>
</reference>
<dbReference type="EMBL" id="JAQMLA010000080">
    <property type="protein sequence ID" value="MDB8688368.1"/>
    <property type="molecule type" value="Genomic_DNA"/>
</dbReference>
<protein>
    <submittedName>
        <fullName evidence="2">Uncharacterized protein</fullName>
    </submittedName>
</protein>
<reference evidence="1" key="2">
    <citation type="submission" date="2023-01" db="EMBL/GenBank/DDBJ databases">
        <title>Human gut microbiome strain richness.</title>
        <authorList>
            <person name="Chen-Liaw A."/>
        </authorList>
    </citation>
    <scope>NUCLEOTIDE SEQUENCE</scope>
    <source>
        <strain evidence="1">RTP21484st1_H11_RTP21484_190118</strain>
    </source>
</reference>
<proteinExistence type="predicted"/>
<name>A0A415S234_MEDGN</name>
<evidence type="ECO:0000313" key="1">
    <source>
        <dbReference type="EMBL" id="MDB8688368.1"/>
    </source>
</evidence>
<evidence type="ECO:0000313" key="3">
    <source>
        <dbReference type="Proteomes" id="UP000285610"/>
    </source>
</evidence>
<dbReference type="AlphaFoldDB" id="A0A415S234"/>
<dbReference type="Proteomes" id="UP001212160">
    <property type="component" value="Unassembled WGS sequence"/>
</dbReference>
<dbReference type="EMBL" id="QRQE01000076">
    <property type="protein sequence ID" value="RHM69160.1"/>
    <property type="molecule type" value="Genomic_DNA"/>
</dbReference>
<sequence length="552" mass="61371">MKKGKFNKWIILVALLLVLVIVWVLVIKSGFSKKQDNGDIIVKDNVHTITRETDSDKQPDRVKENELVFSKNPRYKKGDIIVAGIIDSAENGFIRRVLETTEKNGGYVVKTEPAVLTDVFEKAHIVKSFTITDSGIEEDDFYSLQSQMSDEVQGMAYSKNEKKNTYSVIKLSDTEEKKNDSTLADSDYLLGLSFDENIEDVTIKGDAGFNVWIEIILDIQNGEVKFGVAIKDESGTEIHLQRGSDLEKEVEKNIYKKILPNYEFNVAGVPVVVTNEIGGVVGGNIDIEGAIGISYESTSENIHGFMYDSRTNKVEEIKENKYQSDGLEWDTMQVSGSSTAEISLHLITKLYGSTGMDLSVGVSGDVNGEAKLSANPELVGYAGKLALSIAPKVDGTLVVSVPVIDEKLIEQPLFRVKLKPFWEKTWESSQNWKEDLEWTGTGEQGVTYITRYGEINMVSCPVFQFNVPTEWEIETEQVNNGIVDENVVISNDNGIKVSYWSCQSKLGGGSQRIVKANITKVADSEFVAGYPSGTNTDYVDQHIIICHFQKNK</sequence>
<comment type="caution">
    <text evidence="2">The sequence shown here is derived from an EMBL/GenBank/DDBJ whole genome shotgun (WGS) entry which is preliminary data.</text>
</comment>
<evidence type="ECO:0000313" key="2">
    <source>
        <dbReference type="EMBL" id="RHM69160.1"/>
    </source>
</evidence>
<dbReference type="Proteomes" id="UP000285610">
    <property type="component" value="Unassembled WGS sequence"/>
</dbReference>
<organism evidence="2 3">
    <name type="scientific">Mediterraneibacter gnavus</name>
    <name type="common">Ruminococcus gnavus</name>
    <dbReference type="NCBI Taxonomy" id="33038"/>
    <lineage>
        <taxon>Bacteria</taxon>
        <taxon>Bacillati</taxon>
        <taxon>Bacillota</taxon>
        <taxon>Clostridia</taxon>
        <taxon>Lachnospirales</taxon>
        <taxon>Lachnospiraceae</taxon>
        <taxon>Mediterraneibacter</taxon>
    </lineage>
</organism>
<accession>A0A415S234</accession>